<feature type="signal peptide" evidence="3">
    <location>
        <begin position="1"/>
        <end position="19"/>
    </location>
</feature>
<accession>A0A212KGH6</accession>
<dbReference type="Gene3D" id="3.40.190.10">
    <property type="entry name" value="Periplasmic binding protein-like II"/>
    <property type="match status" value="2"/>
</dbReference>
<protein>
    <submittedName>
        <fullName evidence="5">Extracellular solute-binding protein, family 3</fullName>
    </submittedName>
</protein>
<feature type="domain" description="Solute-binding protein family 3/N-terminal" evidence="4">
    <location>
        <begin position="58"/>
        <end position="295"/>
    </location>
</feature>
<name>A0A212KGH6_9FIRM</name>
<dbReference type="SUPFAM" id="SSF53850">
    <property type="entry name" value="Periplasmic binding protein-like II"/>
    <property type="match status" value="1"/>
</dbReference>
<dbReference type="SMART" id="SM00062">
    <property type="entry name" value="PBPb"/>
    <property type="match status" value="1"/>
</dbReference>
<evidence type="ECO:0000259" key="4">
    <source>
        <dbReference type="SMART" id="SM00062"/>
    </source>
</evidence>
<dbReference type="AlphaFoldDB" id="A0A212KGH6"/>
<evidence type="ECO:0000256" key="1">
    <source>
        <dbReference type="ARBA" id="ARBA00022729"/>
    </source>
</evidence>
<dbReference type="PROSITE" id="PS51257">
    <property type="entry name" value="PROKAR_LIPOPROTEIN"/>
    <property type="match status" value="1"/>
</dbReference>
<dbReference type="EMBL" id="FLUN01000001">
    <property type="protein sequence ID" value="SBW10718.1"/>
    <property type="molecule type" value="Genomic_DNA"/>
</dbReference>
<dbReference type="PANTHER" id="PTHR35936">
    <property type="entry name" value="MEMBRANE-BOUND LYTIC MUREIN TRANSGLYCOSYLASE F"/>
    <property type="match status" value="1"/>
</dbReference>
<evidence type="ECO:0000256" key="3">
    <source>
        <dbReference type="SAM" id="SignalP"/>
    </source>
</evidence>
<keyword evidence="1 3" id="KW-0732">Signal</keyword>
<evidence type="ECO:0000313" key="5">
    <source>
        <dbReference type="EMBL" id="SBW10718.1"/>
    </source>
</evidence>
<dbReference type="Pfam" id="PF00497">
    <property type="entry name" value="SBP_bac_3"/>
    <property type="match status" value="1"/>
</dbReference>
<dbReference type="PANTHER" id="PTHR35936:SF38">
    <property type="entry name" value="GLUTAMINE-BINDING PERIPLASMIC PROTEIN"/>
    <property type="match status" value="1"/>
</dbReference>
<feature type="region of interest" description="Disordered" evidence="2">
    <location>
        <begin position="28"/>
        <end position="48"/>
    </location>
</feature>
<proteinExistence type="predicted"/>
<dbReference type="InterPro" id="IPR001638">
    <property type="entry name" value="Solute-binding_3/MltF_N"/>
</dbReference>
<evidence type="ECO:0000256" key="2">
    <source>
        <dbReference type="SAM" id="MobiDB-lite"/>
    </source>
</evidence>
<sequence length="295" mass="30800">MKKSFVLSLTALLTVGMLAGCAGKPASSPQASASPSAPPAGTASSGGPTANADYDGTVYKIACDAAYAPFSIQLGDGEKAPGTVVTSANGMGDYYGIDVELLDAVAQYEGFKYELTPMDFSGIIPALVSGTIDGSIAGMNITEERKQSVDFSDGYYESGSALVVNKDDTSISSFEDLKGKVAACKEGTTGMNWCQDNADKYGFTVSVYPDSASMMLAVSNKQADFLIEDYPVIGYQIAIGEQGSLKVAIDAIEEAPQNGFAVKKSENATLLAMFNEGLAAVRANGTYDKIVNNYK</sequence>
<organism evidence="5">
    <name type="scientific">uncultured Eubacteriales bacterium</name>
    <dbReference type="NCBI Taxonomy" id="172733"/>
    <lineage>
        <taxon>Bacteria</taxon>
        <taxon>Bacillati</taxon>
        <taxon>Bacillota</taxon>
        <taxon>Clostridia</taxon>
        <taxon>Eubacteriales</taxon>
        <taxon>environmental samples</taxon>
    </lineage>
</organism>
<feature type="chain" id="PRO_5038375905" evidence="3">
    <location>
        <begin position="20"/>
        <end position="295"/>
    </location>
</feature>
<reference evidence="5" key="1">
    <citation type="submission" date="2016-04" db="EMBL/GenBank/DDBJ databases">
        <authorList>
            <person name="Evans L.H."/>
            <person name="Alamgir A."/>
            <person name="Owens N."/>
            <person name="Weber N.D."/>
            <person name="Virtaneva K."/>
            <person name="Barbian K."/>
            <person name="Babar A."/>
            <person name="Rosenke K."/>
        </authorList>
    </citation>
    <scope>NUCLEOTIDE SEQUENCE</scope>
    <source>
        <strain evidence="5">86</strain>
    </source>
</reference>
<gene>
    <name evidence="5" type="ORF">KL86CLO1_13011</name>
</gene>